<dbReference type="Pfam" id="PF01344">
    <property type="entry name" value="Kelch_1"/>
    <property type="match status" value="1"/>
</dbReference>
<dbReference type="AlphaFoldDB" id="A0A078AXZ0"/>
<protein>
    <submittedName>
        <fullName evidence="3">Rab9 effector protein with kelch motifs</fullName>
    </submittedName>
</protein>
<organism evidence="3 4">
    <name type="scientific">Stylonychia lemnae</name>
    <name type="common">Ciliate</name>
    <dbReference type="NCBI Taxonomy" id="5949"/>
    <lineage>
        <taxon>Eukaryota</taxon>
        <taxon>Sar</taxon>
        <taxon>Alveolata</taxon>
        <taxon>Ciliophora</taxon>
        <taxon>Intramacronucleata</taxon>
        <taxon>Spirotrichea</taxon>
        <taxon>Stichotrichia</taxon>
        <taxon>Sporadotrichida</taxon>
        <taxon>Oxytrichidae</taxon>
        <taxon>Stylonychinae</taxon>
        <taxon>Stylonychia</taxon>
    </lineage>
</organism>
<keyword evidence="4" id="KW-1185">Reference proteome</keyword>
<reference evidence="3 4" key="1">
    <citation type="submission" date="2014-06" db="EMBL/GenBank/DDBJ databases">
        <authorList>
            <person name="Swart Estienne"/>
        </authorList>
    </citation>
    <scope>NUCLEOTIDE SEQUENCE [LARGE SCALE GENOMIC DNA]</scope>
    <source>
        <strain evidence="3 4">130c</strain>
    </source>
</reference>
<accession>A0A078AXZ0</accession>
<dbReference type="InterPro" id="IPR006652">
    <property type="entry name" value="Kelch_1"/>
</dbReference>
<gene>
    <name evidence="3" type="primary">Contig12964.g13825</name>
    <name evidence="3" type="ORF">STYLEM_16408</name>
</gene>
<name>A0A078AXZ0_STYLE</name>
<dbReference type="InParanoid" id="A0A078AXZ0"/>
<dbReference type="Proteomes" id="UP000039865">
    <property type="component" value="Unassembled WGS sequence"/>
</dbReference>
<dbReference type="OrthoDB" id="311748at2759"/>
<evidence type="ECO:0000256" key="2">
    <source>
        <dbReference type="ARBA" id="ARBA00022737"/>
    </source>
</evidence>
<dbReference type="SUPFAM" id="SSF117281">
    <property type="entry name" value="Kelch motif"/>
    <property type="match status" value="1"/>
</dbReference>
<evidence type="ECO:0000313" key="4">
    <source>
        <dbReference type="Proteomes" id="UP000039865"/>
    </source>
</evidence>
<dbReference type="PANTHER" id="PTHR46093:SF18">
    <property type="entry name" value="FIBRONECTIN TYPE-III DOMAIN-CONTAINING PROTEIN"/>
    <property type="match status" value="1"/>
</dbReference>
<keyword evidence="1" id="KW-0880">Kelch repeat</keyword>
<dbReference type="InterPro" id="IPR015915">
    <property type="entry name" value="Kelch-typ_b-propeller"/>
</dbReference>
<dbReference type="PANTHER" id="PTHR46093">
    <property type="entry name" value="ACYL-COA-BINDING DOMAIN-CONTAINING PROTEIN 5"/>
    <property type="match status" value="1"/>
</dbReference>
<keyword evidence="2" id="KW-0677">Repeat</keyword>
<proteinExistence type="predicted"/>
<evidence type="ECO:0000256" key="1">
    <source>
        <dbReference type="ARBA" id="ARBA00022441"/>
    </source>
</evidence>
<evidence type="ECO:0000313" key="3">
    <source>
        <dbReference type="EMBL" id="CDW87305.1"/>
    </source>
</evidence>
<dbReference type="Pfam" id="PF24681">
    <property type="entry name" value="Kelch_KLHDC2_KLHL20_DRC7"/>
    <property type="match status" value="1"/>
</dbReference>
<sequence length="354" mass="39051">METQSAPSLVLTSDIPGRGGASLTHISTNENEIQILLACGASREQAFDDFWVINIDRKTYTAQNCSRLKMKESDGFLPRNSMAGVYDQERDRVVFFGGQDPDNEHNDLYVLDLKTPELKHIDYLDGHIAPPPRNSHTLTLSSDGKSAYLFGGANSGGPLKDLYKLDLESLRFKQLKIIDSECPLPQAEMHTCQLLNDNQLLVLGGRGIFAGQTLEQTACQNSILSIDLSEGENQGKVSNFGALPADLCCHVSALVDNEFLILYGGTNGLRFFDSVLRYSIKDKKWTLMTKIPPSCKSSRFFQDGRISSASVQVAGECIVIFGGSSIENDCNDFLILPIAHLREDANFSEINEIM</sequence>
<dbReference type="EMBL" id="CCKQ01015489">
    <property type="protein sequence ID" value="CDW87305.1"/>
    <property type="molecule type" value="Genomic_DNA"/>
</dbReference>
<dbReference type="Gene3D" id="2.120.10.80">
    <property type="entry name" value="Kelch-type beta propeller"/>
    <property type="match status" value="2"/>
</dbReference>